<reference evidence="1 2" key="1">
    <citation type="journal article" date="2024" name="Ann. Entomol. Soc. Am.">
        <title>Genomic analyses of the southern and eastern yellowjacket wasps (Hymenoptera: Vespidae) reveal evolutionary signatures of social life.</title>
        <authorList>
            <person name="Catto M.A."/>
            <person name="Caine P.B."/>
            <person name="Orr S.E."/>
            <person name="Hunt B.G."/>
            <person name="Goodisman M.A.D."/>
        </authorList>
    </citation>
    <scope>NUCLEOTIDE SEQUENCE [LARGE SCALE GENOMIC DNA]</scope>
    <source>
        <strain evidence="1">232</strain>
        <tissue evidence="1">Head and thorax</tissue>
    </source>
</reference>
<dbReference type="EMBL" id="JAYRBN010000058">
    <property type="protein sequence ID" value="KAL2741751.1"/>
    <property type="molecule type" value="Genomic_DNA"/>
</dbReference>
<name>A0ABD2C9L7_VESMC</name>
<accession>A0ABD2C9L7</accession>
<keyword evidence="2" id="KW-1185">Reference proteome</keyword>
<gene>
    <name evidence="1" type="ORF">V1477_009380</name>
</gene>
<evidence type="ECO:0000313" key="2">
    <source>
        <dbReference type="Proteomes" id="UP001607303"/>
    </source>
</evidence>
<protein>
    <submittedName>
        <fullName evidence="1">Uncharacterized protein</fullName>
    </submittedName>
</protein>
<dbReference type="Proteomes" id="UP001607303">
    <property type="component" value="Unassembled WGS sequence"/>
</dbReference>
<sequence>MEKTHSDTSLQYDKIWFMWILGKEREGKKILHFLSTEMLNYAHFPTRYSCDISQSMCSTVVYFRTHCT</sequence>
<dbReference type="AlphaFoldDB" id="A0ABD2C9L7"/>
<evidence type="ECO:0000313" key="1">
    <source>
        <dbReference type="EMBL" id="KAL2741751.1"/>
    </source>
</evidence>
<comment type="caution">
    <text evidence="1">The sequence shown here is derived from an EMBL/GenBank/DDBJ whole genome shotgun (WGS) entry which is preliminary data.</text>
</comment>
<proteinExistence type="predicted"/>
<organism evidence="1 2">
    <name type="scientific">Vespula maculifrons</name>
    <name type="common">Eastern yellow jacket</name>
    <name type="synonym">Wasp</name>
    <dbReference type="NCBI Taxonomy" id="7453"/>
    <lineage>
        <taxon>Eukaryota</taxon>
        <taxon>Metazoa</taxon>
        <taxon>Ecdysozoa</taxon>
        <taxon>Arthropoda</taxon>
        <taxon>Hexapoda</taxon>
        <taxon>Insecta</taxon>
        <taxon>Pterygota</taxon>
        <taxon>Neoptera</taxon>
        <taxon>Endopterygota</taxon>
        <taxon>Hymenoptera</taxon>
        <taxon>Apocrita</taxon>
        <taxon>Aculeata</taxon>
        <taxon>Vespoidea</taxon>
        <taxon>Vespidae</taxon>
        <taxon>Vespinae</taxon>
        <taxon>Vespula</taxon>
    </lineage>
</organism>